<dbReference type="STRING" id="1802619.A2797_01395"/>
<dbReference type="Proteomes" id="UP000179005">
    <property type="component" value="Unassembled WGS sequence"/>
</dbReference>
<dbReference type="Gene3D" id="3.40.50.300">
    <property type="entry name" value="P-loop containing nucleotide triphosphate hydrolases"/>
    <property type="match status" value="1"/>
</dbReference>
<evidence type="ECO:0000256" key="1">
    <source>
        <dbReference type="ARBA" id="ARBA00022741"/>
    </source>
</evidence>
<evidence type="ECO:0000259" key="4">
    <source>
        <dbReference type="Pfam" id="PF17764"/>
    </source>
</evidence>
<gene>
    <name evidence="5" type="ORF">A2797_01395</name>
</gene>
<dbReference type="InterPro" id="IPR041222">
    <property type="entry name" value="PriA_3primeBD"/>
</dbReference>
<evidence type="ECO:0000313" key="5">
    <source>
        <dbReference type="EMBL" id="OGC56004.1"/>
    </source>
</evidence>
<dbReference type="PANTHER" id="PTHR30580">
    <property type="entry name" value="PRIMOSOMAL PROTEIN N"/>
    <property type="match status" value="1"/>
</dbReference>
<dbReference type="GO" id="GO:0006302">
    <property type="term" value="P:double-strand break repair"/>
    <property type="evidence" value="ECO:0007669"/>
    <property type="project" value="TreeGrafter"/>
</dbReference>
<dbReference type="PANTHER" id="PTHR30580:SF0">
    <property type="entry name" value="PRIMOSOMAL PROTEIN N"/>
    <property type="match status" value="1"/>
</dbReference>
<proteinExistence type="predicted"/>
<dbReference type="GO" id="GO:0043138">
    <property type="term" value="F:3'-5' DNA helicase activity"/>
    <property type="evidence" value="ECO:0007669"/>
    <property type="project" value="TreeGrafter"/>
</dbReference>
<name>A0A1F4VFP3_UNCKA</name>
<feature type="domain" description="Primosomal protein N' 3' DNA-binding" evidence="4">
    <location>
        <begin position="8"/>
        <end position="97"/>
    </location>
</feature>
<dbReference type="Pfam" id="PF17764">
    <property type="entry name" value="PriA_3primeBD"/>
    <property type="match status" value="1"/>
</dbReference>
<protein>
    <recommendedName>
        <fullName evidence="4">Primosomal protein N' 3' DNA-binding domain-containing protein</fullName>
    </recommendedName>
</protein>
<keyword evidence="2" id="KW-0067">ATP-binding</keyword>
<dbReference type="InterPro" id="IPR042115">
    <property type="entry name" value="PriA_3primeBD_sf"/>
</dbReference>
<dbReference type="GO" id="GO:0006270">
    <property type="term" value="P:DNA replication initiation"/>
    <property type="evidence" value="ECO:0007669"/>
    <property type="project" value="TreeGrafter"/>
</dbReference>
<accession>A0A1F4VFP3</accession>
<sequence>MTSFAEIAVDSYQDPIKKLFTYEVPENLVAKAGQKVTIPFGKRVVEGYIWKITREKPSFPTKEITAIKGQGFAQAQVKLAHWMSEYYLASPLDCLKCQIQGKGERVALGSLDKITTLLLVPYATQVKLRAALQTNLKGLLVGSRSAVFAQLPNLKKIIIEEPENWNYKDERSPYYHAKDVAKKRAELEGLEVEMRYISPRVEDLLELSEMGERGESGEIGGKKIGIASSLSSLISLPSPIKIIDLNREKAAGNFTFVSQPLEKYIKNNLDALVYVNSKELREKMKEELRKTGADKNKVEIYGPELFALAGKKAGTIFWTDVDTIFNLPDFRAHEKIVWTTQKLERLTQGDLYLQTSSPNHPLFKELENGNLTNFYGRELKAREELSLPPFSTLVKLSFTGKSSAKVNFEAEKLHEQLRRFGRSPDSETSGLAGVEISPPYTPYLPTPGKFQLNIAVKMRKDTSGDKLLASIHPDWKIEVDPESLL</sequence>
<dbReference type="GO" id="GO:0006310">
    <property type="term" value="P:DNA recombination"/>
    <property type="evidence" value="ECO:0007669"/>
    <property type="project" value="TreeGrafter"/>
</dbReference>
<dbReference type="EMBL" id="MEVC01000005">
    <property type="protein sequence ID" value="OGC56004.1"/>
    <property type="molecule type" value="Genomic_DNA"/>
</dbReference>
<dbReference type="InterPro" id="IPR027417">
    <property type="entry name" value="P-loop_NTPase"/>
</dbReference>
<evidence type="ECO:0000256" key="3">
    <source>
        <dbReference type="ARBA" id="ARBA00023125"/>
    </source>
</evidence>
<dbReference type="Gene3D" id="3.40.1440.60">
    <property type="entry name" value="PriA, 3(prime) DNA-binding domain"/>
    <property type="match status" value="1"/>
</dbReference>
<dbReference type="GO" id="GO:0003677">
    <property type="term" value="F:DNA binding"/>
    <property type="evidence" value="ECO:0007669"/>
    <property type="project" value="UniProtKB-KW"/>
</dbReference>
<reference evidence="5 6" key="1">
    <citation type="journal article" date="2016" name="Nat. Commun.">
        <title>Thousands of microbial genomes shed light on interconnected biogeochemical processes in an aquifer system.</title>
        <authorList>
            <person name="Anantharaman K."/>
            <person name="Brown C.T."/>
            <person name="Hug L.A."/>
            <person name="Sharon I."/>
            <person name="Castelle C.J."/>
            <person name="Probst A.J."/>
            <person name="Thomas B.C."/>
            <person name="Singh A."/>
            <person name="Wilkins M.J."/>
            <person name="Karaoz U."/>
            <person name="Brodie E.L."/>
            <person name="Williams K.H."/>
            <person name="Hubbard S.S."/>
            <person name="Banfield J.F."/>
        </authorList>
    </citation>
    <scope>NUCLEOTIDE SEQUENCE [LARGE SCALE GENOMIC DNA]</scope>
</reference>
<evidence type="ECO:0000313" key="6">
    <source>
        <dbReference type="Proteomes" id="UP000179005"/>
    </source>
</evidence>
<keyword evidence="3" id="KW-0238">DNA-binding</keyword>
<dbReference type="AlphaFoldDB" id="A0A1F4VFP3"/>
<organism evidence="5 6">
    <name type="scientific">candidate division WWE3 bacterium RIFCSPHIGHO2_01_FULL_48_15</name>
    <dbReference type="NCBI Taxonomy" id="1802619"/>
    <lineage>
        <taxon>Bacteria</taxon>
        <taxon>Katanobacteria</taxon>
    </lineage>
</organism>
<comment type="caution">
    <text evidence="5">The sequence shown here is derived from an EMBL/GenBank/DDBJ whole genome shotgun (WGS) entry which is preliminary data.</text>
</comment>
<keyword evidence="1" id="KW-0547">Nucleotide-binding</keyword>
<dbReference type="GO" id="GO:0005524">
    <property type="term" value="F:ATP binding"/>
    <property type="evidence" value="ECO:0007669"/>
    <property type="project" value="UniProtKB-KW"/>
</dbReference>
<evidence type="ECO:0000256" key="2">
    <source>
        <dbReference type="ARBA" id="ARBA00022840"/>
    </source>
</evidence>